<comment type="cofactor">
    <cofactor evidence="1">
        <name>pyridoxal 5'-phosphate</name>
        <dbReference type="ChEBI" id="CHEBI:597326"/>
    </cofactor>
</comment>
<evidence type="ECO:0000256" key="5">
    <source>
        <dbReference type="ARBA" id="ARBA00022898"/>
    </source>
</evidence>
<organism evidence="7">
    <name type="scientific">Cyanothece sp. (strain PCC 7425 / ATCC 29141)</name>
    <dbReference type="NCBI Taxonomy" id="395961"/>
    <lineage>
        <taxon>Bacteria</taxon>
        <taxon>Bacillati</taxon>
        <taxon>Cyanobacteriota</taxon>
        <taxon>Cyanophyceae</taxon>
        <taxon>Gomontiellales</taxon>
        <taxon>Cyanothecaceae</taxon>
        <taxon>Cyanothece</taxon>
    </lineage>
</organism>
<dbReference type="EMBL" id="CP001344">
    <property type="protein sequence ID" value="ACL43948.1"/>
    <property type="molecule type" value="Genomic_DNA"/>
</dbReference>
<dbReference type="InterPro" id="IPR015424">
    <property type="entry name" value="PyrdxlP-dep_Trfase"/>
</dbReference>
<evidence type="ECO:0000256" key="3">
    <source>
        <dbReference type="ARBA" id="ARBA00022576"/>
    </source>
</evidence>
<dbReference type="STRING" id="395961.Cyan7425_1578"/>
<dbReference type="CDD" id="cd00609">
    <property type="entry name" value="AAT_like"/>
    <property type="match status" value="1"/>
</dbReference>
<dbReference type="PANTHER" id="PTHR46383">
    <property type="entry name" value="ASPARTATE AMINOTRANSFERASE"/>
    <property type="match status" value="1"/>
</dbReference>
<keyword evidence="4 7" id="KW-0808">Transferase</keyword>
<evidence type="ECO:0000256" key="2">
    <source>
        <dbReference type="ARBA" id="ARBA00007441"/>
    </source>
</evidence>
<dbReference type="GO" id="GO:0030170">
    <property type="term" value="F:pyridoxal phosphate binding"/>
    <property type="evidence" value="ECO:0007669"/>
    <property type="project" value="InterPro"/>
</dbReference>
<dbReference type="Gene3D" id="3.90.1150.10">
    <property type="entry name" value="Aspartate Aminotransferase, domain 1"/>
    <property type="match status" value="1"/>
</dbReference>
<evidence type="ECO:0000256" key="4">
    <source>
        <dbReference type="ARBA" id="ARBA00022679"/>
    </source>
</evidence>
<protein>
    <submittedName>
        <fullName evidence="7">Aminotransferase class I and II</fullName>
    </submittedName>
</protein>
<dbReference type="InterPro" id="IPR050596">
    <property type="entry name" value="AspAT/PAT-like"/>
</dbReference>
<evidence type="ECO:0000256" key="1">
    <source>
        <dbReference type="ARBA" id="ARBA00001933"/>
    </source>
</evidence>
<dbReference type="SUPFAM" id="SSF53383">
    <property type="entry name" value="PLP-dependent transferases"/>
    <property type="match status" value="1"/>
</dbReference>
<dbReference type="KEGG" id="cyn:Cyan7425_1578"/>
<evidence type="ECO:0000313" key="7">
    <source>
        <dbReference type="EMBL" id="ACL43948.1"/>
    </source>
</evidence>
<dbReference type="InterPro" id="IPR015421">
    <property type="entry name" value="PyrdxlP-dep_Trfase_major"/>
</dbReference>
<proteinExistence type="inferred from homology"/>
<dbReference type="eggNOG" id="COG0436">
    <property type="taxonomic scope" value="Bacteria"/>
</dbReference>
<dbReference type="AlphaFoldDB" id="B8HQF8"/>
<reference evidence="7" key="1">
    <citation type="submission" date="2009-01" db="EMBL/GenBank/DDBJ databases">
        <title>Complete sequence of chromosome Cyanothece sp. PCC 7425.</title>
        <authorList>
            <consortium name="US DOE Joint Genome Institute"/>
            <person name="Lucas S."/>
            <person name="Copeland A."/>
            <person name="Lapidus A."/>
            <person name="Glavina del Rio T."/>
            <person name="Dalin E."/>
            <person name="Tice H."/>
            <person name="Bruce D."/>
            <person name="Goodwin L."/>
            <person name="Pitluck S."/>
            <person name="Sims D."/>
            <person name="Meineke L."/>
            <person name="Brettin T."/>
            <person name="Detter J.C."/>
            <person name="Han C."/>
            <person name="Larimer F."/>
            <person name="Land M."/>
            <person name="Hauser L."/>
            <person name="Kyrpides N."/>
            <person name="Ovchinnikova G."/>
            <person name="Liberton M."/>
            <person name="Stoeckel J."/>
            <person name="Banerjee A."/>
            <person name="Singh A."/>
            <person name="Page L."/>
            <person name="Sato H."/>
            <person name="Zhao L."/>
            <person name="Sherman L."/>
            <person name="Pakrasi H."/>
            <person name="Richardson P."/>
        </authorList>
    </citation>
    <scope>NUCLEOTIDE SEQUENCE</scope>
    <source>
        <strain evidence="7">PCC 7425</strain>
    </source>
</reference>
<dbReference type="Gene3D" id="3.40.640.10">
    <property type="entry name" value="Type I PLP-dependent aspartate aminotransferase-like (Major domain)"/>
    <property type="match status" value="1"/>
</dbReference>
<sequence>MVGSLISRMDAVQSPVIPIVGDLIRRHPGTISLGQGVVYYDPPPQAIDQLTQVFENPNNHKYQAVQGILPLRQAIQTKLQQENGIGADLEQIVVTAGSNMGFVNAVLAITQPGDEIILLSPYYFNHEMAITIAGCRPIIVPTDANYQIQIDKIQQAITAKTRAIVTISPNNPSGAVYAKASLQQVNELCRKEKIYHISDEAYEYFTYDGIQHFSPASLPQSAAHTLSLFSLSKAYGFASWRIGYMVIPPHLQLAIQKIQDTILICPPVVSQYAAVGALQAGVGYCREKLAALLPVRQLLLDALSNLPRCQFSAAMGAFYVLLQVQTDLSPMEMVERLIREHGVAVIPGDAFGLHTGCSLRVAYGALPQSEAMEGVGRLVQGLEAILR</sequence>
<gene>
    <name evidence="7" type="ordered locus">Cyan7425_1578</name>
</gene>
<dbReference type="GO" id="GO:0006520">
    <property type="term" value="P:amino acid metabolic process"/>
    <property type="evidence" value="ECO:0007669"/>
    <property type="project" value="InterPro"/>
</dbReference>
<dbReference type="GO" id="GO:0008483">
    <property type="term" value="F:transaminase activity"/>
    <property type="evidence" value="ECO:0007669"/>
    <property type="project" value="UniProtKB-KW"/>
</dbReference>
<dbReference type="InterPro" id="IPR015422">
    <property type="entry name" value="PyrdxlP-dep_Trfase_small"/>
</dbReference>
<dbReference type="PANTHER" id="PTHR46383:SF5">
    <property type="entry name" value="AMINOTRANSFERASE CLASS I_CLASSII DOMAIN-CONTAINING PROTEIN"/>
    <property type="match status" value="1"/>
</dbReference>
<keyword evidence="3 7" id="KW-0032">Aminotransferase</keyword>
<dbReference type="InterPro" id="IPR004839">
    <property type="entry name" value="Aminotransferase_I/II_large"/>
</dbReference>
<keyword evidence="5" id="KW-0663">Pyridoxal phosphate</keyword>
<evidence type="ECO:0000259" key="6">
    <source>
        <dbReference type="Pfam" id="PF00155"/>
    </source>
</evidence>
<name>B8HQF8_CYAP4</name>
<comment type="similarity">
    <text evidence="2">Belongs to the class-I pyridoxal-phosphate-dependent aminotransferase family.</text>
</comment>
<dbReference type="NCBIfam" id="NF004621">
    <property type="entry name" value="PRK05957.1"/>
    <property type="match status" value="1"/>
</dbReference>
<dbReference type="Pfam" id="PF00155">
    <property type="entry name" value="Aminotran_1_2"/>
    <property type="match status" value="1"/>
</dbReference>
<dbReference type="HOGENOM" id="CLU_017584_4_3_3"/>
<accession>B8HQF8</accession>
<feature type="domain" description="Aminotransferase class I/classII large" evidence="6">
    <location>
        <begin position="31"/>
        <end position="374"/>
    </location>
</feature>